<organism evidence="6 7">
    <name type="scientific">Paracoccus lutimaris</name>
    <dbReference type="NCBI Taxonomy" id="1490030"/>
    <lineage>
        <taxon>Bacteria</taxon>
        <taxon>Pseudomonadati</taxon>
        <taxon>Pseudomonadota</taxon>
        <taxon>Alphaproteobacteria</taxon>
        <taxon>Rhodobacterales</taxon>
        <taxon>Paracoccaceae</taxon>
        <taxon>Paracoccus</taxon>
    </lineage>
</organism>
<evidence type="ECO:0000256" key="2">
    <source>
        <dbReference type="ARBA" id="ARBA00022741"/>
    </source>
</evidence>
<dbReference type="EMBL" id="QPJL01000019">
    <property type="protein sequence ID" value="RCW80457.1"/>
    <property type="molecule type" value="Genomic_DNA"/>
</dbReference>
<dbReference type="GO" id="GO:0016887">
    <property type="term" value="F:ATP hydrolysis activity"/>
    <property type="evidence" value="ECO:0007669"/>
    <property type="project" value="InterPro"/>
</dbReference>
<dbReference type="Pfam" id="PF07728">
    <property type="entry name" value="AAA_5"/>
    <property type="match status" value="1"/>
</dbReference>
<evidence type="ECO:0000313" key="7">
    <source>
        <dbReference type="Proteomes" id="UP000253345"/>
    </source>
</evidence>
<keyword evidence="7" id="KW-1185">Reference proteome</keyword>
<sequence length="270" mass="29273">MNAHAKTNRKGAADAPFYLPGADEIAVFEAAAANDLPVLLKGPTGCGKTRFVAHMAARLGRPLYTVACHDDLSAADLIGRYLLKGGETVWTDGPLTRAVREGAICYLDEVVEARKDVTVVLHPLTDDRRILPIDRTGEELEAAPGFMLVASYNPGYQNILKTLKPSTRQRFLALEFDFPEPAREIEIVARESGLDRDRVTALVRLAGKIRGLKGQDLEEGVSTRLVVYAASLIQQGMGVDRAIEAAMIESLTDDADTKRGLRDLAAAVFG</sequence>
<reference evidence="6 7" key="1">
    <citation type="submission" date="2018-07" db="EMBL/GenBank/DDBJ databases">
        <title>Genomic Encyclopedia of Type Strains, Phase III (KMG-III): the genomes of soil and plant-associated and newly described type strains.</title>
        <authorList>
            <person name="Whitman W."/>
        </authorList>
    </citation>
    <scope>NUCLEOTIDE SEQUENCE [LARGE SCALE GENOMIC DNA]</scope>
    <source>
        <strain evidence="6 7">CECT 8525</strain>
    </source>
</reference>
<comment type="similarity">
    <text evidence="1">Belongs to the CbbQ/NirQ/NorQ/GpvN family.</text>
</comment>
<evidence type="ECO:0000256" key="3">
    <source>
        <dbReference type="ARBA" id="ARBA00022840"/>
    </source>
</evidence>
<dbReference type="InterPro" id="IPR027417">
    <property type="entry name" value="P-loop_NTPase"/>
</dbReference>
<feature type="domain" description="ATPase dynein-related AAA" evidence="4">
    <location>
        <begin position="37"/>
        <end position="171"/>
    </location>
</feature>
<dbReference type="GO" id="GO:0005524">
    <property type="term" value="F:ATP binding"/>
    <property type="evidence" value="ECO:0007669"/>
    <property type="project" value="UniProtKB-KW"/>
</dbReference>
<proteinExistence type="inferred from homology"/>
<evidence type="ECO:0000313" key="6">
    <source>
        <dbReference type="EMBL" id="RCW80457.1"/>
    </source>
</evidence>
<evidence type="ECO:0000256" key="1">
    <source>
        <dbReference type="ARBA" id="ARBA00009417"/>
    </source>
</evidence>
<dbReference type="PANTHER" id="PTHR42759:SF7">
    <property type="entry name" value="DENITRIFICATION REGULATORY PROTEIN NIRQ"/>
    <property type="match status" value="1"/>
</dbReference>
<dbReference type="InterPro" id="IPR050764">
    <property type="entry name" value="CbbQ/NirQ/NorQ/GpvN"/>
</dbReference>
<dbReference type="SUPFAM" id="SSF52540">
    <property type="entry name" value="P-loop containing nucleoside triphosphate hydrolases"/>
    <property type="match status" value="1"/>
</dbReference>
<dbReference type="InterPro" id="IPR011704">
    <property type="entry name" value="ATPase_dyneun-rel_AAA"/>
</dbReference>
<dbReference type="Gene3D" id="3.40.50.300">
    <property type="entry name" value="P-loop containing nucleotide triphosphate hydrolases"/>
    <property type="match status" value="1"/>
</dbReference>
<dbReference type="AlphaFoldDB" id="A0A368YNH1"/>
<dbReference type="Pfam" id="PF08406">
    <property type="entry name" value="CbbQ_C"/>
    <property type="match status" value="1"/>
</dbReference>
<protein>
    <submittedName>
        <fullName evidence="6">Nitric oxide reductase NorQ protein</fullName>
    </submittedName>
</protein>
<dbReference type="InterPro" id="IPR013615">
    <property type="entry name" value="CbbQ_C"/>
</dbReference>
<feature type="domain" description="CbbQ/NirQ/NorQ C-terminal" evidence="5">
    <location>
        <begin position="184"/>
        <end position="268"/>
    </location>
</feature>
<dbReference type="FunFam" id="3.40.50.300:FF:001731">
    <property type="entry name" value="Nitric oxide reductase NorQ protein"/>
    <property type="match status" value="1"/>
</dbReference>
<name>A0A368YNH1_9RHOB</name>
<dbReference type="PANTHER" id="PTHR42759">
    <property type="entry name" value="MOXR FAMILY PROTEIN"/>
    <property type="match status" value="1"/>
</dbReference>
<accession>A0A368YNH1</accession>
<gene>
    <name evidence="6" type="ORF">DFP89_11916</name>
</gene>
<dbReference type="RefSeq" id="WP_114350177.1">
    <property type="nucleotide sequence ID" value="NZ_QPJL01000019.1"/>
</dbReference>
<keyword evidence="2" id="KW-0547">Nucleotide-binding</keyword>
<dbReference type="Proteomes" id="UP000253345">
    <property type="component" value="Unassembled WGS sequence"/>
</dbReference>
<keyword evidence="3" id="KW-0067">ATP-binding</keyword>
<dbReference type="OrthoDB" id="9808317at2"/>
<evidence type="ECO:0000259" key="4">
    <source>
        <dbReference type="Pfam" id="PF07728"/>
    </source>
</evidence>
<evidence type="ECO:0000259" key="5">
    <source>
        <dbReference type="Pfam" id="PF08406"/>
    </source>
</evidence>
<comment type="caution">
    <text evidence="6">The sequence shown here is derived from an EMBL/GenBank/DDBJ whole genome shotgun (WGS) entry which is preliminary data.</text>
</comment>